<evidence type="ECO:0000313" key="10">
    <source>
        <dbReference type="Proteomes" id="UP000682403"/>
    </source>
</evidence>
<organism evidence="9 10">
    <name type="scientific">Metabacillus flavus</name>
    <dbReference type="NCBI Taxonomy" id="2823519"/>
    <lineage>
        <taxon>Bacteria</taxon>
        <taxon>Bacillati</taxon>
        <taxon>Bacillota</taxon>
        <taxon>Bacilli</taxon>
        <taxon>Bacillales</taxon>
        <taxon>Bacillaceae</taxon>
        <taxon>Metabacillus</taxon>
    </lineage>
</organism>
<keyword evidence="6 7" id="KW-0472">Membrane</keyword>
<dbReference type="InterPro" id="IPR018920">
    <property type="entry name" value="EssA/YueC"/>
</dbReference>
<evidence type="ECO:0000256" key="2">
    <source>
        <dbReference type="ARBA" id="ARBA00008570"/>
    </source>
</evidence>
<sequence>MNQTNKMRKRAIILTALLLLIPATAVRAEEQLPEQPADIEDLAPNIYEEEKIKQQTDYFQEDKLYDRKYNVPDEIKNLQYEKPDPNRKEKELAELFATYTSNEIEANNTAAQIAKDKLFMDSDEKLFQSTGPQQLQADTQAESQGSSLTILYIALIGIGLLLILVILIPKLTAVKKEEL</sequence>
<proteinExistence type="inferred from homology"/>
<keyword evidence="3" id="KW-1003">Cell membrane</keyword>
<evidence type="ECO:0000256" key="4">
    <source>
        <dbReference type="ARBA" id="ARBA00022692"/>
    </source>
</evidence>
<keyword evidence="10" id="KW-1185">Reference proteome</keyword>
<evidence type="ECO:0000256" key="5">
    <source>
        <dbReference type="ARBA" id="ARBA00022989"/>
    </source>
</evidence>
<reference evidence="9 10" key="1">
    <citation type="submission" date="2021-04" db="EMBL/GenBank/DDBJ databases">
        <title>Metabacillus sp. strain KIGAM252 whole genome sequence.</title>
        <authorList>
            <person name="Seo M.-J."/>
            <person name="Cho E.-S."/>
            <person name="Hwang C.Y."/>
            <person name="Yoon D.J."/>
        </authorList>
    </citation>
    <scope>NUCLEOTIDE SEQUENCE [LARGE SCALE GENOMIC DNA]</scope>
    <source>
        <strain evidence="9 10">KIGAM252</strain>
    </source>
</reference>
<keyword evidence="4 7" id="KW-0812">Transmembrane</keyword>
<dbReference type="EMBL" id="JAGVRK010000001">
    <property type="protein sequence ID" value="MBS2970804.1"/>
    <property type="molecule type" value="Genomic_DNA"/>
</dbReference>
<keyword evidence="5 7" id="KW-1133">Transmembrane helix</keyword>
<feature type="signal peptide" evidence="8">
    <location>
        <begin position="1"/>
        <end position="28"/>
    </location>
</feature>
<evidence type="ECO:0000313" key="9">
    <source>
        <dbReference type="EMBL" id="MBS2970804.1"/>
    </source>
</evidence>
<dbReference type="Proteomes" id="UP000682403">
    <property type="component" value="Unassembled WGS sequence"/>
</dbReference>
<name>A0ABS5LKB5_9BACI</name>
<dbReference type="InterPro" id="IPR034026">
    <property type="entry name" value="EssA"/>
</dbReference>
<feature type="transmembrane region" description="Helical" evidence="7">
    <location>
        <begin position="150"/>
        <end position="168"/>
    </location>
</feature>
<evidence type="ECO:0000256" key="6">
    <source>
        <dbReference type="ARBA" id="ARBA00023136"/>
    </source>
</evidence>
<comment type="similarity">
    <text evidence="2">Belongs to the EssA family.</text>
</comment>
<comment type="caution">
    <text evidence="9">The sequence shown here is derived from an EMBL/GenBank/DDBJ whole genome shotgun (WGS) entry which is preliminary data.</text>
</comment>
<gene>
    <name evidence="9" type="primary">essA</name>
    <name evidence="9" type="ORF">J9317_18855</name>
</gene>
<keyword evidence="8" id="KW-0732">Signal</keyword>
<protein>
    <submittedName>
        <fullName evidence="9">Type VII secretion protein EssA</fullName>
    </submittedName>
</protein>
<feature type="chain" id="PRO_5045487034" evidence="8">
    <location>
        <begin position="29"/>
        <end position="179"/>
    </location>
</feature>
<evidence type="ECO:0000256" key="1">
    <source>
        <dbReference type="ARBA" id="ARBA00004162"/>
    </source>
</evidence>
<evidence type="ECO:0000256" key="7">
    <source>
        <dbReference type="SAM" id="Phobius"/>
    </source>
</evidence>
<dbReference type="NCBIfam" id="TIGR03927">
    <property type="entry name" value="T7SS_EssA_Firm"/>
    <property type="match status" value="1"/>
</dbReference>
<evidence type="ECO:0000256" key="3">
    <source>
        <dbReference type="ARBA" id="ARBA00022475"/>
    </source>
</evidence>
<accession>A0ABS5LKB5</accession>
<dbReference type="Pfam" id="PF10661">
    <property type="entry name" value="EssA"/>
    <property type="match status" value="1"/>
</dbReference>
<comment type="subcellular location">
    <subcellularLocation>
        <location evidence="1">Cell membrane</location>
        <topology evidence="1">Single-pass membrane protein</topology>
    </subcellularLocation>
</comment>
<dbReference type="RefSeq" id="WP_211561478.1">
    <property type="nucleotide sequence ID" value="NZ_JAGVRK010000001.1"/>
</dbReference>
<evidence type="ECO:0000256" key="8">
    <source>
        <dbReference type="SAM" id="SignalP"/>
    </source>
</evidence>